<comment type="caution">
    <text evidence="1">The sequence shown here is derived from an EMBL/GenBank/DDBJ whole genome shotgun (WGS) entry which is preliminary data.</text>
</comment>
<evidence type="ECO:0008006" key="2">
    <source>
        <dbReference type="Google" id="ProtNLM"/>
    </source>
</evidence>
<accession>X1MCG9</accession>
<protein>
    <recommendedName>
        <fullName evidence="2">HTH cro/C1-type domain-containing protein</fullName>
    </recommendedName>
</protein>
<name>X1MCG9_9ZZZZ</name>
<feature type="non-terminal residue" evidence="1">
    <location>
        <position position="48"/>
    </location>
</feature>
<sequence>MTGKPIEYYLKKLEEYRTREDKSRSEMADELGIFFGTYRNWYRGKNRN</sequence>
<dbReference type="InterPro" id="IPR010982">
    <property type="entry name" value="Lambda_DNA-bd_dom_sf"/>
</dbReference>
<evidence type="ECO:0000313" key="1">
    <source>
        <dbReference type="EMBL" id="GAI28953.1"/>
    </source>
</evidence>
<dbReference type="AlphaFoldDB" id="X1MCG9"/>
<gene>
    <name evidence="1" type="ORF">S06H3_38135</name>
</gene>
<dbReference type="GO" id="GO:0003677">
    <property type="term" value="F:DNA binding"/>
    <property type="evidence" value="ECO:0007669"/>
    <property type="project" value="InterPro"/>
</dbReference>
<dbReference type="EMBL" id="BARV01023221">
    <property type="protein sequence ID" value="GAI28953.1"/>
    <property type="molecule type" value="Genomic_DNA"/>
</dbReference>
<proteinExistence type="predicted"/>
<dbReference type="SUPFAM" id="SSF47413">
    <property type="entry name" value="lambda repressor-like DNA-binding domains"/>
    <property type="match status" value="1"/>
</dbReference>
<organism evidence="1">
    <name type="scientific">marine sediment metagenome</name>
    <dbReference type="NCBI Taxonomy" id="412755"/>
    <lineage>
        <taxon>unclassified sequences</taxon>
        <taxon>metagenomes</taxon>
        <taxon>ecological metagenomes</taxon>
    </lineage>
</organism>
<reference evidence="1" key="1">
    <citation type="journal article" date="2014" name="Front. Microbiol.">
        <title>High frequency of phylogenetically diverse reductive dehalogenase-homologous genes in deep subseafloor sedimentary metagenomes.</title>
        <authorList>
            <person name="Kawai M."/>
            <person name="Futagami T."/>
            <person name="Toyoda A."/>
            <person name="Takaki Y."/>
            <person name="Nishi S."/>
            <person name="Hori S."/>
            <person name="Arai W."/>
            <person name="Tsubouchi T."/>
            <person name="Morono Y."/>
            <person name="Uchiyama I."/>
            <person name="Ito T."/>
            <person name="Fujiyama A."/>
            <person name="Inagaki F."/>
            <person name="Takami H."/>
        </authorList>
    </citation>
    <scope>NUCLEOTIDE SEQUENCE</scope>
    <source>
        <strain evidence="1">Expedition CK06-06</strain>
    </source>
</reference>